<dbReference type="EMBL" id="QKYT01000298">
    <property type="protein sequence ID" value="RIA87664.1"/>
    <property type="molecule type" value="Genomic_DNA"/>
</dbReference>
<dbReference type="SUPFAM" id="SSF51045">
    <property type="entry name" value="WW domain"/>
    <property type="match status" value="1"/>
</dbReference>
<dbReference type="OrthoDB" id="2367685at2759"/>
<dbReference type="AlphaFoldDB" id="A0A397SY37"/>
<evidence type="ECO:0000256" key="1">
    <source>
        <dbReference type="SAM" id="MobiDB-lite"/>
    </source>
</evidence>
<protein>
    <recommendedName>
        <fullName evidence="2">WW domain-containing protein</fullName>
    </recommendedName>
</protein>
<feature type="domain" description="WW" evidence="2">
    <location>
        <begin position="5"/>
        <end position="40"/>
    </location>
</feature>
<evidence type="ECO:0000313" key="3">
    <source>
        <dbReference type="EMBL" id="RIA87664.1"/>
    </source>
</evidence>
<dbReference type="STRING" id="658196.A0A397SY37"/>
<reference evidence="3 4" key="1">
    <citation type="submission" date="2018-06" db="EMBL/GenBank/DDBJ databases">
        <title>Comparative genomics reveals the genomic features of Rhizophagus irregularis, R. cerebriforme, R. diaphanum and Gigaspora rosea, and their symbiotic lifestyle signature.</title>
        <authorList>
            <person name="Morin E."/>
            <person name="San Clemente H."/>
            <person name="Chen E.C.H."/>
            <person name="De La Providencia I."/>
            <person name="Hainaut M."/>
            <person name="Kuo A."/>
            <person name="Kohler A."/>
            <person name="Murat C."/>
            <person name="Tang N."/>
            <person name="Roy S."/>
            <person name="Loubradou J."/>
            <person name="Henrissat B."/>
            <person name="Grigoriev I.V."/>
            <person name="Corradi N."/>
            <person name="Roux C."/>
            <person name="Martin F.M."/>
        </authorList>
    </citation>
    <scope>NUCLEOTIDE SEQUENCE [LARGE SCALE GENOMIC DNA]</scope>
    <source>
        <strain evidence="3 4">DAOM 227022</strain>
    </source>
</reference>
<dbReference type="Gene3D" id="2.20.70.10">
    <property type="match status" value="1"/>
</dbReference>
<evidence type="ECO:0000313" key="4">
    <source>
        <dbReference type="Proteomes" id="UP000265703"/>
    </source>
</evidence>
<organism evidence="3 4">
    <name type="scientific">Glomus cerebriforme</name>
    <dbReference type="NCBI Taxonomy" id="658196"/>
    <lineage>
        <taxon>Eukaryota</taxon>
        <taxon>Fungi</taxon>
        <taxon>Fungi incertae sedis</taxon>
        <taxon>Mucoromycota</taxon>
        <taxon>Glomeromycotina</taxon>
        <taxon>Glomeromycetes</taxon>
        <taxon>Glomerales</taxon>
        <taxon>Glomeraceae</taxon>
        <taxon>Glomus</taxon>
    </lineage>
</organism>
<proteinExistence type="predicted"/>
<accession>A0A397SY37</accession>
<gene>
    <name evidence="3" type="ORF">C1645_807183</name>
</gene>
<name>A0A397SY37_9GLOM</name>
<sequence>MNTRPLPPGWVSQWEPNVRRYFYVDTTKNPPVITWDDPRDLPPPYKECANKMPVVKSTSETYSNYSTSSTYPSYPPSVPKVSTAIDSTSTVKPKKHGGFLSKLGLGGSSHKSGKPEKPNKYSNISAPIHNKSSRHKHENKLNLEDNLGLESGGESYWGGDNWADCGW</sequence>
<feature type="region of interest" description="Disordered" evidence="1">
    <location>
        <begin position="86"/>
        <end position="137"/>
    </location>
</feature>
<evidence type="ECO:0000259" key="2">
    <source>
        <dbReference type="SMART" id="SM00456"/>
    </source>
</evidence>
<dbReference type="SMART" id="SM00456">
    <property type="entry name" value="WW"/>
    <property type="match status" value="1"/>
</dbReference>
<dbReference type="InterPro" id="IPR001202">
    <property type="entry name" value="WW_dom"/>
</dbReference>
<keyword evidence="4" id="KW-1185">Reference proteome</keyword>
<comment type="caution">
    <text evidence="3">The sequence shown here is derived from an EMBL/GenBank/DDBJ whole genome shotgun (WGS) entry which is preliminary data.</text>
</comment>
<dbReference type="Proteomes" id="UP000265703">
    <property type="component" value="Unassembled WGS sequence"/>
</dbReference>
<dbReference type="InterPro" id="IPR036020">
    <property type="entry name" value="WW_dom_sf"/>
</dbReference>